<reference evidence="1" key="1">
    <citation type="submission" date="2020-05" db="UniProtKB">
        <authorList>
            <consortium name="EnsemblMetazoa"/>
        </authorList>
    </citation>
    <scope>IDENTIFICATION</scope>
    <source>
        <strain evidence="1">FUMOZ</strain>
    </source>
</reference>
<dbReference type="VEuPathDB" id="VectorBase:AFUN010115"/>
<dbReference type="AlphaFoldDB" id="A0A182RV05"/>
<accession>A0A182RV05</accession>
<proteinExistence type="predicted"/>
<name>A0A182RV05_ANOFN</name>
<protein>
    <submittedName>
        <fullName evidence="1">Uncharacterized protein</fullName>
    </submittedName>
</protein>
<dbReference type="EnsemblMetazoa" id="AFUN010115-RA">
    <property type="protein sequence ID" value="AFUN010115-PA"/>
    <property type="gene ID" value="AFUN010115"/>
</dbReference>
<sequence length="25" mass="2981">MTESIKYYYRIAVRESYATDLPTPI</sequence>
<evidence type="ECO:0000313" key="1">
    <source>
        <dbReference type="EnsemblMetazoa" id="AFUN010115-PA"/>
    </source>
</evidence>
<organism evidence="1">
    <name type="scientific">Anopheles funestus</name>
    <name type="common">African malaria mosquito</name>
    <dbReference type="NCBI Taxonomy" id="62324"/>
    <lineage>
        <taxon>Eukaryota</taxon>
        <taxon>Metazoa</taxon>
        <taxon>Ecdysozoa</taxon>
        <taxon>Arthropoda</taxon>
        <taxon>Hexapoda</taxon>
        <taxon>Insecta</taxon>
        <taxon>Pterygota</taxon>
        <taxon>Neoptera</taxon>
        <taxon>Endopterygota</taxon>
        <taxon>Diptera</taxon>
        <taxon>Nematocera</taxon>
        <taxon>Culicoidea</taxon>
        <taxon>Culicidae</taxon>
        <taxon>Anophelinae</taxon>
        <taxon>Anopheles</taxon>
    </lineage>
</organism>